<feature type="domain" description="Type 4 secretion system PilS N-terminal" evidence="3">
    <location>
        <begin position="49"/>
        <end position="182"/>
    </location>
</feature>
<evidence type="ECO:0000313" key="6">
    <source>
        <dbReference type="Proteomes" id="UP000318962"/>
    </source>
</evidence>
<reference evidence="4" key="1">
    <citation type="submission" date="2018-07" db="EMBL/GenBank/DDBJ databases">
        <authorList>
            <consortium name="PulseNet: The National Subtyping Network for Foodborne Disease Surveillance"/>
            <person name="Tarr C.L."/>
            <person name="Trees E."/>
            <person name="Katz L.S."/>
            <person name="Carleton-Romer H.A."/>
            <person name="Stroika S."/>
            <person name="Kucerova Z."/>
            <person name="Roache K.F."/>
            <person name="Sabol A.L."/>
            <person name="Besser J."/>
            <person name="Gerner-Smidt P."/>
        </authorList>
    </citation>
    <scope>NUCLEOTIDE SEQUENCE</scope>
    <source>
        <strain evidence="4">PNUSAS007787</strain>
    </source>
</reference>
<evidence type="ECO:0000256" key="2">
    <source>
        <dbReference type="SAM" id="Phobius"/>
    </source>
</evidence>
<keyword evidence="2" id="KW-0472">Membrane</keyword>
<name>A0A4Z9MI71_SALMU</name>
<protein>
    <submittedName>
        <fullName evidence="5">Prepilin</fullName>
    </submittedName>
</protein>
<dbReference type="Pfam" id="PF08805">
    <property type="entry name" value="PilS"/>
    <property type="match status" value="1"/>
</dbReference>
<dbReference type="SUPFAM" id="SSF54523">
    <property type="entry name" value="Pili subunits"/>
    <property type="match status" value="1"/>
</dbReference>
<organism evidence="5 6">
    <name type="scientific">Salmonella muenchen</name>
    <dbReference type="NCBI Taxonomy" id="596"/>
    <lineage>
        <taxon>Bacteria</taxon>
        <taxon>Pseudomonadati</taxon>
        <taxon>Pseudomonadota</taxon>
        <taxon>Gammaproteobacteria</taxon>
        <taxon>Enterobacterales</taxon>
        <taxon>Enterobacteriaceae</taxon>
        <taxon>Salmonella</taxon>
    </lineage>
</organism>
<keyword evidence="2" id="KW-1133">Transmembrane helix</keyword>
<dbReference type="EMBL" id="VCUZ02000011">
    <property type="protein sequence ID" value="TRD68213.1"/>
    <property type="molecule type" value="Genomic_DNA"/>
</dbReference>
<dbReference type="RefSeq" id="WP_140238401.1">
    <property type="nucleotide sequence ID" value="NZ_VCSM02000010.1"/>
</dbReference>
<comment type="caution">
    <text evidence="5">The sequence shown here is derived from an EMBL/GenBank/DDBJ whole genome shotgun (WGS) entry which is preliminary data.</text>
</comment>
<evidence type="ECO:0000256" key="1">
    <source>
        <dbReference type="ARBA" id="ARBA00004370"/>
    </source>
</evidence>
<dbReference type="AlphaFoldDB" id="A0A4Z9MI71"/>
<keyword evidence="2" id="KW-0812">Transmembrane</keyword>
<dbReference type="InterPro" id="IPR014911">
    <property type="entry name" value="PilS_N"/>
</dbReference>
<comment type="subcellular location">
    <subcellularLocation>
        <location evidence="1">Membrane</location>
    </subcellularLocation>
</comment>
<reference evidence="5 6" key="2">
    <citation type="journal article" date="2019" name="Appl. Environ. Microbiol.">
        <title>Clinically Unreported Salmonellosis Outbreak Detected via Comparative Genomic Analysis of Municipal Wastewater Salmonella Isolates.</title>
        <authorList>
            <person name="Diemert S."/>
            <person name="Yan T."/>
        </authorList>
    </citation>
    <scope>NUCLEOTIDE SEQUENCE [LARGE SCALE GENOMIC DNA]</scope>
    <source>
        <strain evidence="5 6">HIY0178</strain>
    </source>
</reference>
<feature type="transmembrane region" description="Helical" evidence="2">
    <location>
        <begin position="20"/>
        <end position="41"/>
    </location>
</feature>
<evidence type="ECO:0000313" key="4">
    <source>
        <dbReference type="EMBL" id="EDF4291100.1"/>
    </source>
</evidence>
<dbReference type="EMBL" id="AAMAUL010000012">
    <property type="protein sequence ID" value="EDF4291100.1"/>
    <property type="molecule type" value="Genomic_DNA"/>
</dbReference>
<proteinExistence type="predicted"/>
<dbReference type="Gene3D" id="3.30.1690.10">
    <property type="entry name" value="TcpA-like pilin"/>
    <property type="match status" value="1"/>
</dbReference>
<sequence length="229" mass="23368">MDNIMLSRRPTSVNRGEVNLLGLGLSIAIGAVLIYGVISYATGVFSANDVQAEYSNGTTIITNARARLKTDGIYDFSGAADMTGTFIQLGGAPKGMIVGNKASGSATLKNQFGGSVTLAPATSNGAAKAAFTVTYNAIPYEACTQLSTQMSGSPNVATTSINGTSNSGVVSAANAGKQCVADSGSTGTPLFSGVKTRQRFPALTCEKSCLMTGQRINTLRINSAGGIDE</sequence>
<dbReference type="InterPro" id="IPR045584">
    <property type="entry name" value="Pilin-like"/>
</dbReference>
<dbReference type="GO" id="GO:0016020">
    <property type="term" value="C:membrane"/>
    <property type="evidence" value="ECO:0007669"/>
    <property type="project" value="UniProtKB-SubCell"/>
</dbReference>
<accession>A0A4Z9MI71</accession>
<gene>
    <name evidence="4" type="ORF">BZ227_21900</name>
    <name evidence="5" type="ORF">FG699_022795</name>
</gene>
<dbReference type="Proteomes" id="UP000318962">
    <property type="component" value="Unassembled WGS sequence"/>
</dbReference>
<evidence type="ECO:0000313" key="5">
    <source>
        <dbReference type="EMBL" id="TRD68213.1"/>
    </source>
</evidence>
<evidence type="ECO:0000259" key="3">
    <source>
        <dbReference type="Pfam" id="PF08805"/>
    </source>
</evidence>